<reference evidence="7" key="1">
    <citation type="submission" date="2022-07" db="EMBL/GenBank/DDBJ databases">
        <title>Phylogenomic reconstructions and comparative analyses of Kickxellomycotina fungi.</title>
        <authorList>
            <person name="Reynolds N.K."/>
            <person name="Stajich J.E."/>
            <person name="Barry K."/>
            <person name="Grigoriev I.V."/>
            <person name="Crous P."/>
            <person name="Smith M.E."/>
        </authorList>
    </citation>
    <scope>NUCLEOTIDE SEQUENCE</scope>
    <source>
        <strain evidence="7">RSA 861</strain>
    </source>
</reference>
<keyword evidence="3 7" id="KW-0808">Transferase</keyword>
<dbReference type="InterPro" id="IPR044611">
    <property type="entry name" value="E3A/B/C-like"/>
</dbReference>
<feature type="domain" description="HECT" evidence="6">
    <location>
        <begin position="406"/>
        <end position="733"/>
    </location>
</feature>
<dbReference type="Gene3D" id="3.30.2160.10">
    <property type="entry name" value="Hect, E3 ligase catalytic domain"/>
    <property type="match status" value="1"/>
</dbReference>
<evidence type="ECO:0000256" key="5">
    <source>
        <dbReference type="PROSITE-ProRule" id="PRU00104"/>
    </source>
</evidence>
<sequence>MQRSSVPTPSNPARWHRLSFPTHTLTTAGRREVTRTLTGSTDGLATGTCMCCDSRLRYPQASTCFRCTVCDTINDLQPLDDPASESRRRRPLTLDRLRRAVEAWRQDRQTAPQLEHLIAESFAQWDRLNASFANGQRTCSTDPGVALDDVREAYRIILELPAPFVRALMQATERLLKRPCCPLRRKDSIRFLLVLLENPLLPQHTFPQETELHHQLSKRLLGLLSGLSNQLHHYLVQWFARLPVALLRQRVDWVSHFITHRLARYHRYPSTLDTIPTAAVPYEADWPLRAAARIMTLLFAANNLRRERLPIADFYNSLVDLVDLTSDYDAWQQRTGKFALCQYPILLSLGAKLQIMRLDARRQMESKVKEALLTTILKKRAAEPYLTLHVRRSCVLEDSLHQLAARETDLKKKLRVSFVGEDGVDAGGLTKEWFLLLLRDLFNPLHSMFVQEDESQAFYFNPASFETTDQYFLAGVIFGLAIYNSIILDVRLPLACYKKLLGVPVGLRDLRDLRPSLARGLQQLLEYPGDDVEEVFSLTFAVPTAAYGERRLVPLVPGGADLPVTRANRAEYVARYVRHVLTDAVARQFEPFRRGFFYVCGGNALSLFHPAEIELLVRGSAAALDLDQLRSVTTYHGFTADSPVVEALWALLATWNPARQKRFLAFVTGSDRIPVLGTDKMLFRVVRLGDDCDRFPVARTCFNQLGLYDYASPDRLITKLTRAIDESEGFWLK</sequence>
<evidence type="ECO:0000256" key="3">
    <source>
        <dbReference type="ARBA" id="ARBA00022679"/>
    </source>
</evidence>
<evidence type="ECO:0000256" key="2">
    <source>
        <dbReference type="ARBA" id="ARBA00012485"/>
    </source>
</evidence>
<evidence type="ECO:0000259" key="6">
    <source>
        <dbReference type="PROSITE" id="PS50237"/>
    </source>
</evidence>
<evidence type="ECO:0000313" key="8">
    <source>
        <dbReference type="Proteomes" id="UP001150569"/>
    </source>
</evidence>
<keyword evidence="4 5" id="KW-0833">Ubl conjugation pathway</keyword>
<dbReference type="Pfam" id="PF00632">
    <property type="entry name" value="HECT"/>
    <property type="match status" value="1"/>
</dbReference>
<evidence type="ECO:0000256" key="4">
    <source>
        <dbReference type="ARBA" id="ARBA00022786"/>
    </source>
</evidence>
<evidence type="ECO:0000256" key="1">
    <source>
        <dbReference type="ARBA" id="ARBA00000885"/>
    </source>
</evidence>
<comment type="caution">
    <text evidence="7">The sequence shown here is derived from an EMBL/GenBank/DDBJ whole genome shotgun (WGS) entry which is preliminary data.</text>
</comment>
<accession>A0A9W8ABA4</accession>
<dbReference type="Gene3D" id="3.30.2410.10">
    <property type="entry name" value="Hect, E3 ligase catalytic domain"/>
    <property type="match status" value="1"/>
</dbReference>
<dbReference type="GO" id="GO:0000209">
    <property type="term" value="P:protein polyubiquitination"/>
    <property type="evidence" value="ECO:0007669"/>
    <property type="project" value="InterPro"/>
</dbReference>
<dbReference type="SUPFAM" id="SSF56204">
    <property type="entry name" value="Hect, E3 ligase catalytic domain"/>
    <property type="match status" value="1"/>
</dbReference>
<proteinExistence type="predicted"/>
<dbReference type="EC" id="2.3.2.26" evidence="2"/>
<keyword evidence="7" id="KW-0012">Acyltransferase</keyword>
<comment type="catalytic activity">
    <reaction evidence="1">
        <text>S-ubiquitinyl-[E2 ubiquitin-conjugating enzyme]-L-cysteine + [acceptor protein]-L-lysine = [E2 ubiquitin-conjugating enzyme]-L-cysteine + N(6)-ubiquitinyl-[acceptor protein]-L-lysine.</text>
        <dbReference type="EC" id="2.3.2.26"/>
    </reaction>
</comment>
<dbReference type="GO" id="GO:0061630">
    <property type="term" value="F:ubiquitin protein ligase activity"/>
    <property type="evidence" value="ECO:0007669"/>
    <property type="project" value="UniProtKB-EC"/>
</dbReference>
<dbReference type="CDD" id="cd00078">
    <property type="entry name" value="HECTc"/>
    <property type="match status" value="1"/>
</dbReference>
<dbReference type="Proteomes" id="UP001150569">
    <property type="component" value="Unassembled WGS sequence"/>
</dbReference>
<dbReference type="PROSITE" id="PS50237">
    <property type="entry name" value="HECT"/>
    <property type="match status" value="1"/>
</dbReference>
<keyword evidence="8" id="KW-1185">Reference proteome</keyword>
<feature type="active site" description="Glycyl thioester intermediate" evidence="5">
    <location>
        <position position="701"/>
    </location>
</feature>
<protein>
    <recommendedName>
        <fullName evidence="2">HECT-type E3 ubiquitin transferase</fullName>
        <ecNumber evidence="2">2.3.2.26</ecNumber>
    </recommendedName>
</protein>
<dbReference type="SMART" id="SM00119">
    <property type="entry name" value="HECTc"/>
    <property type="match status" value="1"/>
</dbReference>
<dbReference type="OrthoDB" id="8068875at2759"/>
<gene>
    <name evidence="7" type="primary">HUL4_1</name>
    <name evidence="7" type="ORF">IWQ60_002924</name>
</gene>
<dbReference type="InterPro" id="IPR000569">
    <property type="entry name" value="HECT_dom"/>
</dbReference>
<name>A0A9W8ABA4_9FUNG</name>
<dbReference type="AlphaFoldDB" id="A0A9W8ABA4"/>
<evidence type="ECO:0000313" key="7">
    <source>
        <dbReference type="EMBL" id="KAJ1927417.1"/>
    </source>
</evidence>
<dbReference type="InterPro" id="IPR035983">
    <property type="entry name" value="Hect_E3_ubiquitin_ligase"/>
</dbReference>
<organism evidence="7 8">
    <name type="scientific">Tieghemiomyces parasiticus</name>
    <dbReference type="NCBI Taxonomy" id="78921"/>
    <lineage>
        <taxon>Eukaryota</taxon>
        <taxon>Fungi</taxon>
        <taxon>Fungi incertae sedis</taxon>
        <taxon>Zoopagomycota</taxon>
        <taxon>Kickxellomycotina</taxon>
        <taxon>Dimargaritomycetes</taxon>
        <taxon>Dimargaritales</taxon>
        <taxon>Dimargaritaceae</taxon>
        <taxon>Tieghemiomyces</taxon>
    </lineage>
</organism>
<dbReference type="PANTHER" id="PTHR45700">
    <property type="entry name" value="UBIQUITIN-PROTEIN LIGASE E3C"/>
    <property type="match status" value="1"/>
</dbReference>
<dbReference type="EMBL" id="JANBPT010000118">
    <property type="protein sequence ID" value="KAJ1927417.1"/>
    <property type="molecule type" value="Genomic_DNA"/>
</dbReference>
<dbReference type="Gene3D" id="3.90.1750.10">
    <property type="entry name" value="Hect, E3 ligase catalytic domains"/>
    <property type="match status" value="1"/>
</dbReference>
<dbReference type="PANTHER" id="PTHR45700:SF8">
    <property type="entry name" value="HECT-TYPE E3 UBIQUITIN TRANSFERASE"/>
    <property type="match status" value="1"/>
</dbReference>